<evidence type="ECO:0000313" key="1">
    <source>
        <dbReference type="EMBL" id="SYZ78296.1"/>
    </source>
</evidence>
<reference evidence="2" key="1">
    <citation type="submission" date="2018-05" db="EMBL/GenBank/DDBJ databases">
        <authorList>
            <person name="Strepis N."/>
        </authorList>
    </citation>
    <scope>NUCLEOTIDE SEQUENCE [LARGE SCALE GENOMIC DNA]</scope>
</reference>
<sequence length="40" mass="4495">MKARHTRLKTTNKTTAEQNSQAIKTKVGMKTCTNLMDSNI</sequence>
<evidence type="ECO:0000313" key="2">
    <source>
        <dbReference type="Proteomes" id="UP000262072"/>
    </source>
</evidence>
<dbReference type="AlphaFoldDB" id="A0A383TEE2"/>
<organism evidence="1 2">
    <name type="scientific">Trichococcus shcherbakoviae</name>
    <dbReference type="NCBI Taxonomy" id="2094020"/>
    <lineage>
        <taxon>Bacteria</taxon>
        <taxon>Bacillati</taxon>
        <taxon>Bacillota</taxon>
        <taxon>Bacilli</taxon>
        <taxon>Lactobacillales</taxon>
        <taxon>Carnobacteriaceae</taxon>
        <taxon>Trichococcus</taxon>
    </lineage>
</organism>
<proteinExistence type="predicted"/>
<name>A0A383TEE2_9LACT</name>
<accession>A0A383TEE2</accession>
<gene>
    <name evidence="1" type="ORF">TART1_1080</name>
</gene>
<dbReference type="Proteomes" id="UP000262072">
    <property type="component" value="Unassembled WGS sequence"/>
</dbReference>
<dbReference type="EMBL" id="UNRR01000016">
    <property type="protein sequence ID" value="SYZ78296.1"/>
    <property type="molecule type" value="Genomic_DNA"/>
</dbReference>
<protein>
    <submittedName>
        <fullName evidence="1">Uncharacterized protein</fullName>
    </submittedName>
</protein>